<evidence type="ECO:0000259" key="2">
    <source>
        <dbReference type="SMART" id="SM00955"/>
    </source>
</evidence>
<dbReference type="GO" id="GO:0000932">
    <property type="term" value="C:P-body"/>
    <property type="evidence" value="ECO:0007669"/>
    <property type="project" value="TreeGrafter"/>
</dbReference>
<dbReference type="InterPro" id="IPR001900">
    <property type="entry name" value="RNase_II/R"/>
</dbReference>
<dbReference type="Pfam" id="PF00773">
    <property type="entry name" value="RNB"/>
    <property type="match status" value="1"/>
</dbReference>
<organism evidence="3 4">
    <name type="scientific">Dreissena polymorpha</name>
    <name type="common">Zebra mussel</name>
    <name type="synonym">Mytilus polymorpha</name>
    <dbReference type="NCBI Taxonomy" id="45954"/>
    <lineage>
        <taxon>Eukaryota</taxon>
        <taxon>Metazoa</taxon>
        <taxon>Spiralia</taxon>
        <taxon>Lophotrochozoa</taxon>
        <taxon>Mollusca</taxon>
        <taxon>Bivalvia</taxon>
        <taxon>Autobranchia</taxon>
        <taxon>Heteroconchia</taxon>
        <taxon>Euheterodonta</taxon>
        <taxon>Imparidentia</taxon>
        <taxon>Neoheterodontei</taxon>
        <taxon>Myida</taxon>
        <taxon>Dreissenoidea</taxon>
        <taxon>Dreissenidae</taxon>
        <taxon>Dreissena</taxon>
    </lineage>
</organism>
<feature type="compositionally biased region" description="Low complexity" evidence="1">
    <location>
        <begin position="244"/>
        <end position="253"/>
    </location>
</feature>
<reference evidence="3" key="1">
    <citation type="journal article" date="2019" name="bioRxiv">
        <title>The Genome of the Zebra Mussel, Dreissena polymorpha: A Resource for Invasive Species Research.</title>
        <authorList>
            <person name="McCartney M.A."/>
            <person name="Auch B."/>
            <person name="Kono T."/>
            <person name="Mallez S."/>
            <person name="Zhang Y."/>
            <person name="Obille A."/>
            <person name="Becker A."/>
            <person name="Abrahante J.E."/>
            <person name="Garbe J."/>
            <person name="Badalamenti J.P."/>
            <person name="Herman A."/>
            <person name="Mangelson H."/>
            <person name="Liachko I."/>
            <person name="Sullivan S."/>
            <person name="Sone E.D."/>
            <person name="Koren S."/>
            <person name="Silverstein K.A.T."/>
            <person name="Beckman K.B."/>
            <person name="Gohl D.M."/>
        </authorList>
    </citation>
    <scope>NUCLEOTIDE SEQUENCE</scope>
    <source>
        <strain evidence="3">Duluth1</strain>
        <tissue evidence="3">Whole animal</tissue>
    </source>
</reference>
<dbReference type="PANTHER" id="PTHR23355:SF9">
    <property type="entry name" value="DIS3-LIKE EXONUCLEASE 2"/>
    <property type="match status" value="1"/>
</dbReference>
<reference evidence="3" key="2">
    <citation type="submission" date="2020-11" db="EMBL/GenBank/DDBJ databases">
        <authorList>
            <person name="McCartney M.A."/>
            <person name="Auch B."/>
            <person name="Kono T."/>
            <person name="Mallez S."/>
            <person name="Becker A."/>
            <person name="Gohl D.M."/>
            <person name="Silverstein K.A.T."/>
            <person name="Koren S."/>
            <person name="Bechman K.B."/>
            <person name="Herman A."/>
            <person name="Abrahante J.E."/>
            <person name="Garbe J."/>
        </authorList>
    </citation>
    <scope>NUCLEOTIDE SEQUENCE</scope>
    <source>
        <strain evidence="3">Duluth1</strain>
        <tissue evidence="3">Whole animal</tissue>
    </source>
</reference>
<feature type="domain" description="RNB" evidence="2">
    <location>
        <begin position="594"/>
        <end position="960"/>
    </location>
</feature>
<dbReference type="GO" id="GO:0000175">
    <property type="term" value="F:3'-5'-RNA exonuclease activity"/>
    <property type="evidence" value="ECO:0007669"/>
    <property type="project" value="TreeGrafter"/>
</dbReference>
<dbReference type="SMART" id="SM00955">
    <property type="entry name" value="RNB"/>
    <property type="match status" value="1"/>
</dbReference>
<dbReference type="InterPro" id="IPR050180">
    <property type="entry name" value="RNR_Ribonuclease"/>
</dbReference>
<dbReference type="PANTHER" id="PTHR23355">
    <property type="entry name" value="RIBONUCLEASE"/>
    <property type="match status" value="1"/>
</dbReference>
<dbReference type="InterPro" id="IPR056787">
    <property type="entry name" value="OB_HELZ2"/>
</dbReference>
<dbReference type="InterPro" id="IPR012340">
    <property type="entry name" value="NA-bd_OB-fold"/>
</dbReference>
<sequence length="1383" mass="157421">MNSISSAAEQRKRLTLSLQIDCDILGQQENLLLRLGPLNIRNNNNRHSSLLRLVRNYFKLNVHSQVVGVTEIVLKEFGHHDNSTAIEMSAKSLQALGQIQKAIARCRLGLNNAKNDEQKAMFLNLMKILEDQRSQESHRECKSWLKDTNIGTGRNEGKATPASKKHTRHRRPKARNPSFPTPEAAKEALDVELCIRNHKETNIHVSHVNLQNIAVMPVNLGKPQGEEGMIYHTEIVRNKRYDCSDTSSFSGESSSDDDYEAVRNPEDSISLDSSGADDTNIDSDDAISLDKYEYETDVYEHADDKTDFYEQSKCLHKDEIPINFHEEELWVKNGLQLKPGFVNQFKPKKHFDHVYEDCENETELLEKLSSNPAKYVRCIIHHDGCHNAICNPVDKLSEVPTIHISGRSKIGRTFNEDEVLVEVLSRNKTSEEVNGQVLGVFRRNRYQGIKHPVFICTVDENGSHLLRPMCKTVPKIKISTSYLRSDYNRPIFTVYDYNERLGVLTKSTDVKVSSKEHLCVFLVVFITWSSTFTYPLGRIVKILPWGNTVARGLTILNMQHEVHSIYSKETIDQVNDLQLSEGLDEPSTEKQQNRMDCTLLDAFTIDPPGAEDLDDALSLECREDELHVGVHISDVTEYVMKDDAYDNDAKQRLLTFYPKIDRPRHMLPEPISTRKCSLLEGKRRLTLSVFYCFDKHGKRNQINTQDIVRPTVIKSRKQFSYSQAQSIIKKKESEHEITKIEKDLKIMFKIACVLRKQRLGNAMHASQGVFNDRGAEDNEHEAHILVEEFMILTNITVGKMLYKQFPECVPVRYQPPPSDENMHEFLRKNGVFIDVVANLQDRCIGGNIRGLHTLLAMDNQSVTGKHVTVPKNMWQAIKDHRIPKQMLMCDYMLPIQHVTLQDWNFIQERAGYICCNGHKSDADDCKHYHLDAFPYVHFTSPIRRFIDIVIHRLVHAFLNDEPCPYTSTEIKSICNQLCSKEKQAKEYSKNCQLLKRALELQTQPQMLQCYVEDVSTSGIIFCTPALKNVTKTDRTLTFNRLEMGHKPELMQAETETETCVRATWRKRLYDCKGTAFKYPKEALKKACLPLNPNKNVILIPLATWAHMIKSALNGHNADFEKKLLFAAAQHSSLISGFDDVSTESVDLKDLKPCTKFSFDFKRGQVINIQMLAGPLRGIMVPKPMCLKLTDTICFCLLHTEDPVFYLSNYSSVAISKSFRNVTQYVHEWLPLILMESAASTVGCTNDNFCINNVNINFTSGAIGKFALSTKHCDERNIELSGIQRDESIKGDEEAYTRDSADVIKSYDWICIKALYPLDSSTSHNGDYWIAHGTITGVQKKSLESDKIIVSFKLTARSGTVPGELSSGNSKYSIEVLKKGNVDG</sequence>
<feature type="region of interest" description="Disordered" evidence="1">
    <location>
        <begin position="243"/>
        <end position="284"/>
    </location>
</feature>
<evidence type="ECO:0000313" key="3">
    <source>
        <dbReference type="EMBL" id="KAH3699110.1"/>
    </source>
</evidence>
<dbReference type="GO" id="GO:0010587">
    <property type="term" value="P:miRNA catabolic process"/>
    <property type="evidence" value="ECO:0007669"/>
    <property type="project" value="TreeGrafter"/>
</dbReference>
<dbReference type="GO" id="GO:0003723">
    <property type="term" value="F:RNA binding"/>
    <property type="evidence" value="ECO:0007669"/>
    <property type="project" value="InterPro"/>
</dbReference>
<dbReference type="Pfam" id="PF25049">
    <property type="entry name" value="OB_HELZ2"/>
    <property type="match status" value="1"/>
</dbReference>
<dbReference type="GO" id="GO:0006402">
    <property type="term" value="P:mRNA catabolic process"/>
    <property type="evidence" value="ECO:0007669"/>
    <property type="project" value="TreeGrafter"/>
</dbReference>
<dbReference type="Proteomes" id="UP000828390">
    <property type="component" value="Unassembled WGS sequence"/>
</dbReference>
<protein>
    <recommendedName>
        <fullName evidence="2">RNB domain-containing protein</fullName>
    </recommendedName>
</protein>
<feature type="compositionally biased region" description="Basic residues" evidence="1">
    <location>
        <begin position="163"/>
        <end position="174"/>
    </location>
</feature>
<dbReference type="SUPFAM" id="SSF50249">
    <property type="entry name" value="Nucleic acid-binding proteins"/>
    <property type="match status" value="2"/>
</dbReference>
<comment type="caution">
    <text evidence="3">The sequence shown here is derived from an EMBL/GenBank/DDBJ whole genome shotgun (WGS) entry which is preliminary data.</text>
</comment>
<keyword evidence="4" id="KW-1185">Reference proteome</keyword>
<dbReference type="EMBL" id="JAIWYP010000015">
    <property type="protein sequence ID" value="KAH3699110.1"/>
    <property type="molecule type" value="Genomic_DNA"/>
</dbReference>
<proteinExistence type="predicted"/>
<name>A0A9D3YHN6_DREPO</name>
<evidence type="ECO:0000313" key="4">
    <source>
        <dbReference type="Proteomes" id="UP000828390"/>
    </source>
</evidence>
<evidence type="ECO:0000256" key="1">
    <source>
        <dbReference type="SAM" id="MobiDB-lite"/>
    </source>
</evidence>
<gene>
    <name evidence="3" type="ORF">DPMN_074064</name>
</gene>
<accession>A0A9D3YHN6</accession>
<feature type="region of interest" description="Disordered" evidence="1">
    <location>
        <begin position="147"/>
        <end position="181"/>
    </location>
</feature>